<name>A0A078AJA3_STYLE</name>
<dbReference type="PANTHER" id="PTHR33589">
    <property type="entry name" value="OS11G0524900 PROTEIN"/>
    <property type="match status" value="1"/>
</dbReference>
<organism evidence="5 6">
    <name type="scientific">Stylonychia lemnae</name>
    <name type="common">Ciliate</name>
    <dbReference type="NCBI Taxonomy" id="5949"/>
    <lineage>
        <taxon>Eukaryota</taxon>
        <taxon>Sar</taxon>
        <taxon>Alveolata</taxon>
        <taxon>Ciliophora</taxon>
        <taxon>Intramacronucleata</taxon>
        <taxon>Spirotrichea</taxon>
        <taxon>Stichotrichia</taxon>
        <taxon>Sporadotrichida</taxon>
        <taxon>Oxytrichidae</taxon>
        <taxon>Stylonychinae</taxon>
        <taxon>Stylonychia</taxon>
    </lineage>
</organism>
<dbReference type="AlphaFoldDB" id="A0A078AJA3"/>
<keyword evidence="1 3" id="KW-0732">Signal</keyword>
<gene>
    <name evidence="5" type="primary">Contig14204.g15136</name>
    <name evidence="5" type="ORF">STYLEM_11339</name>
</gene>
<evidence type="ECO:0000256" key="1">
    <source>
        <dbReference type="ARBA" id="ARBA00022729"/>
    </source>
</evidence>
<proteinExistence type="predicted"/>
<accession>A0A078AJA3</accession>
<evidence type="ECO:0000313" key="5">
    <source>
        <dbReference type="EMBL" id="CDW82309.1"/>
    </source>
</evidence>
<protein>
    <submittedName>
        <fullName evidence="5">Ricin b lectin</fullName>
    </submittedName>
</protein>
<dbReference type="Gene3D" id="2.100.10.30">
    <property type="entry name" value="Jacalin-like lectin domain"/>
    <property type="match status" value="1"/>
</dbReference>
<dbReference type="PANTHER" id="PTHR33589:SF3">
    <property type="entry name" value="ZYMOGEN GRANULE MEMBRANE PROTEIN 16-LIKE"/>
    <property type="match status" value="1"/>
</dbReference>
<evidence type="ECO:0000259" key="4">
    <source>
        <dbReference type="PROSITE" id="PS51752"/>
    </source>
</evidence>
<dbReference type="SUPFAM" id="SSF56849">
    <property type="entry name" value="delta-Endotoxin (insectocide), N-terminal domain"/>
    <property type="match status" value="1"/>
</dbReference>
<dbReference type="InterPro" id="IPR036404">
    <property type="entry name" value="Jacalin-like_lectin_dom_sf"/>
</dbReference>
<dbReference type="InterPro" id="IPR052321">
    <property type="entry name" value="PolyBind_ProtTraffic"/>
</dbReference>
<dbReference type="SUPFAM" id="SSF51101">
    <property type="entry name" value="Mannose-binding lectins"/>
    <property type="match status" value="1"/>
</dbReference>
<dbReference type="Pfam" id="PF01419">
    <property type="entry name" value="Jacalin"/>
    <property type="match status" value="1"/>
</dbReference>
<feature type="chain" id="PRO_5001729449" evidence="3">
    <location>
        <begin position="21"/>
        <end position="458"/>
    </location>
</feature>
<dbReference type="GO" id="GO:0090729">
    <property type="term" value="F:toxin activity"/>
    <property type="evidence" value="ECO:0007669"/>
    <property type="project" value="InterPro"/>
</dbReference>
<dbReference type="OrthoDB" id="5421713at2759"/>
<keyword evidence="6" id="KW-1185">Reference proteome</keyword>
<dbReference type="InParanoid" id="A0A078AJA3"/>
<dbReference type="Gene3D" id="1.20.190.10">
    <property type="entry name" value="Pesticidal crystal protein, N-terminal domain"/>
    <property type="match status" value="1"/>
</dbReference>
<evidence type="ECO:0000313" key="6">
    <source>
        <dbReference type="Proteomes" id="UP000039865"/>
    </source>
</evidence>
<feature type="domain" description="Jacalin-type lectin" evidence="4">
    <location>
        <begin position="317"/>
        <end position="456"/>
    </location>
</feature>
<dbReference type="PROSITE" id="PS51752">
    <property type="entry name" value="JACALIN_LECTIN"/>
    <property type="match status" value="1"/>
</dbReference>
<dbReference type="GO" id="GO:0030246">
    <property type="term" value="F:carbohydrate binding"/>
    <property type="evidence" value="ECO:0007669"/>
    <property type="project" value="UniProtKB-KW"/>
</dbReference>
<dbReference type="EMBL" id="CCKQ01010792">
    <property type="protein sequence ID" value="CDW82309.1"/>
    <property type="molecule type" value="Genomic_DNA"/>
</dbReference>
<keyword evidence="2 5" id="KW-0430">Lectin</keyword>
<dbReference type="Proteomes" id="UP000039865">
    <property type="component" value="Unassembled WGS sequence"/>
</dbReference>
<feature type="signal peptide" evidence="3">
    <location>
        <begin position="1"/>
        <end position="20"/>
    </location>
</feature>
<dbReference type="InterPro" id="IPR001229">
    <property type="entry name" value="Jacalin-like_lectin_dom"/>
</dbReference>
<sequence length="458" mass="51365">MLVCALFSVVLISSYQSTAPQNLSFVIEDSKQLQIKSDHPHELQQVALVLDAAIDKVLDSISSKAVDSLMDMFFPPAQPDYDAIWKNIKDRVESLCKDLISDEYANELEKRLQGLKNDLQLYQQTSFGSPQKGQYMTNLLSYIAESEPFFFDNRNPEKTMPYFTQMGTITMTVHREQLANFRNIYGQDDIDQQQHIADLKNKISGYVTAGQTMYDTAVNWRAGFIRFQKTDHTVILHDIEFFFIDDKTGTKTSLGSDSGDFPVSESRAREAYEAEKDKVLNAFRAELDQIVLPSQKWQYFDSTLYPMPYEPQKKQQFVYSGPFGQGMSSGEKDFDDLNLFKTNGSPSKILVRGGSRIDAVQFTYGTIDGPLHGGISGGPNTINLGMDRKIIKVGVHAGQAVDGLTFFTDNGDRHDYGGRGGNYYEIAAPVQGAYLAAIQGKQGSHSIEAITFVWVFYA</sequence>
<evidence type="ECO:0000256" key="3">
    <source>
        <dbReference type="SAM" id="SignalP"/>
    </source>
</evidence>
<evidence type="ECO:0000256" key="2">
    <source>
        <dbReference type="ARBA" id="ARBA00022734"/>
    </source>
</evidence>
<dbReference type="InterPro" id="IPR036716">
    <property type="entry name" value="Pest_crys_N_sf"/>
</dbReference>
<reference evidence="5 6" key="1">
    <citation type="submission" date="2014-06" db="EMBL/GenBank/DDBJ databases">
        <authorList>
            <person name="Swart Estienne"/>
        </authorList>
    </citation>
    <scope>NUCLEOTIDE SEQUENCE [LARGE SCALE GENOMIC DNA]</scope>
    <source>
        <strain evidence="5 6">130c</strain>
    </source>
</reference>